<dbReference type="SMART" id="SM00342">
    <property type="entry name" value="HTH_ARAC"/>
    <property type="match status" value="1"/>
</dbReference>
<evidence type="ECO:0000256" key="2">
    <source>
        <dbReference type="ARBA" id="ARBA00023015"/>
    </source>
</evidence>
<dbReference type="InterPro" id="IPR009057">
    <property type="entry name" value="Homeodomain-like_sf"/>
</dbReference>
<gene>
    <name evidence="6" type="ORF">IAC80_00890</name>
</gene>
<dbReference type="Pfam" id="PF12833">
    <property type="entry name" value="HTH_18"/>
    <property type="match status" value="1"/>
</dbReference>
<dbReference type="InterPro" id="IPR003313">
    <property type="entry name" value="AraC-bd"/>
</dbReference>
<dbReference type="PROSITE" id="PS01124">
    <property type="entry name" value="HTH_ARAC_FAMILY_2"/>
    <property type="match status" value="1"/>
</dbReference>
<dbReference type="PRINTS" id="PR00032">
    <property type="entry name" value="HTHARAC"/>
</dbReference>
<evidence type="ECO:0000313" key="7">
    <source>
        <dbReference type="Proteomes" id="UP000886889"/>
    </source>
</evidence>
<comment type="caution">
    <text evidence="6">The sequence shown here is derived from an EMBL/GenBank/DDBJ whole genome shotgun (WGS) entry which is preliminary data.</text>
</comment>
<dbReference type="InterPro" id="IPR037923">
    <property type="entry name" value="HTH-like"/>
</dbReference>
<dbReference type="InterPro" id="IPR014710">
    <property type="entry name" value="RmlC-like_jellyroll"/>
</dbReference>
<dbReference type="InterPro" id="IPR050204">
    <property type="entry name" value="AraC_XylS_family_regulators"/>
</dbReference>
<keyword evidence="2" id="KW-0805">Transcription regulation</keyword>
<keyword evidence="1" id="KW-0963">Cytoplasm</keyword>
<keyword evidence="4" id="KW-0804">Transcription</keyword>
<dbReference type="SUPFAM" id="SSF46689">
    <property type="entry name" value="Homeodomain-like"/>
    <property type="match status" value="2"/>
</dbReference>
<dbReference type="Gene3D" id="1.10.10.60">
    <property type="entry name" value="Homeodomain-like"/>
    <property type="match status" value="2"/>
</dbReference>
<reference evidence="6" key="1">
    <citation type="submission" date="2020-10" db="EMBL/GenBank/DDBJ databases">
        <authorList>
            <person name="Gilroy R."/>
        </authorList>
    </citation>
    <scope>NUCLEOTIDE SEQUENCE</scope>
    <source>
        <strain evidence="6">ChiBcec6-7307</strain>
    </source>
</reference>
<dbReference type="Proteomes" id="UP000886889">
    <property type="component" value="Unassembled WGS sequence"/>
</dbReference>
<evidence type="ECO:0000256" key="4">
    <source>
        <dbReference type="ARBA" id="ARBA00023163"/>
    </source>
</evidence>
<dbReference type="SUPFAM" id="SSF51215">
    <property type="entry name" value="Regulatory protein AraC"/>
    <property type="match status" value="1"/>
</dbReference>
<name>A0A9D1NX53_9FIRM</name>
<dbReference type="PANTHER" id="PTHR46796:SF13">
    <property type="entry name" value="HTH-TYPE TRANSCRIPTIONAL ACTIVATOR RHAS"/>
    <property type="match status" value="1"/>
</dbReference>
<organism evidence="6 7">
    <name type="scientific">Candidatus Merdiplasma excrementigallinarum</name>
    <dbReference type="NCBI Taxonomy" id="2840864"/>
    <lineage>
        <taxon>Bacteria</taxon>
        <taxon>Bacillati</taxon>
        <taxon>Bacillota</taxon>
        <taxon>Clostridia</taxon>
        <taxon>Lachnospirales</taxon>
        <taxon>Lachnospiraceae</taxon>
        <taxon>Lachnospiraceae incertae sedis</taxon>
        <taxon>Candidatus Merdiplasma</taxon>
    </lineage>
</organism>
<dbReference type="PANTHER" id="PTHR46796">
    <property type="entry name" value="HTH-TYPE TRANSCRIPTIONAL ACTIVATOR RHAS-RELATED"/>
    <property type="match status" value="1"/>
</dbReference>
<protein>
    <submittedName>
        <fullName evidence="6">Helix-turn-helix transcriptional regulator</fullName>
    </submittedName>
</protein>
<dbReference type="Pfam" id="PF02311">
    <property type="entry name" value="AraC_binding"/>
    <property type="match status" value="1"/>
</dbReference>
<evidence type="ECO:0000259" key="5">
    <source>
        <dbReference type="PROSITE" id="PS01124"/>
    </source>
</evidence>
<dbReference type="AlphaFoldDB" id="A0A9D1NX53"/>
<sequence length="308" mass="35383">MKQEFEMIFHRAGDYKIFLVNLLYRTPHVHKDFEICLLLEGSVRLMTKGSAYSCEKGDLWALNPLESHELIADEPALILSLQISPDFFADIFPQIKNMEFSCPVICPDDSKDAPAVRLSSLLLSIADAYFSRKEEAPLRCAGLICLLFEDLLACLPCCRVSEKERQLSAQKAQRIRKICDYMDQHYSEKLLLTDLARELGLTMSYLSHFFKDSFGLSFQACLMKMRCEKARQLLLLTDFSLLDISIACGFSDIKYFNQGFARQFGCSPRQYRSAFEREELSRQQKSMLSTQDFLSPAASRMTLGRYLR</sequence>
<dbReference type="InterPro" id="IPR020449">
    <property type="entry name" value="Tscrpt_reg_AraC-type_HTH"/>
</dbReference>
<accession>A0A9D1NX53</accession>
<dbReference type="InterPro" id="IPR018060">
    <property type="entry name" value="HTH_AraC"/>
</dbReference>
<evidence type="ECO:0000313" key="6">
    <source>
        <dbReference type="EMBL" id="HIV22470.1"/>
    </source>
</evidence>
<reference evidence="6" key="2">
    <citation type="journal article" date="2021" name="PeerJ">
        <title>Extensive microbial diversity within the chicken gut microbiome revealed by metagenomics and culture.</title>
        <authorList>
            <person name="Gilroy R."/>
            <person name="Ravi A."/>
            <person name="Getino M."/>
            <person name="Pursley I."/>
            <person name="Horton D.L."/>
            <person name="Alikhan N.F."/>
            <person name="Baker D."/>
            <person name="Gharbi K."/>
            <person name="Hall N."/>
            <person name="Watson M."/>
            <person name="Adriaenssens E.M."/>
            <person name="Foster-Nyarko E."/>
            <person name="Jarju S."/>
            <person name="Secka A."/>
            <person name="Antonio M."/>
            <person name="Oren A."/>
            <person name="Chaudhuri R.R."/>
            <person name="La Ragione R."/>
            <person name="Hildebrand F."/>
            <person name="Pallen M.J."/>
        </authorList>
    </citation>
    <scope>NUCLEOTIDE SEQUENCE</scope>
    <source>
        <strain evidence="6">ChiBcec6-7307</strain>
    </source>
</reference>
<dbReference type="GO" id="GO:0003700">
    <property type="term" value="F:DNA-binding transcription factor activity"/>
    <property type="evidence" value="ECO:0007669"/>
    <property type="project" value="InterPro"/>
</dbReference>
<evidence type="ECO:0000256" key="1">
    <source>
        <dbReference type="ARBA" id="ARBA00022490"/>
    </source>
</evidence>
<feature type="domain" description="HTH araC/xylS-type" evidence="5">
    <location>
        <begin position="176"/>
        <end position="274"/>
    </location>
</feature>
<dbReference type="EMBL" id="DVOS01000011">
    <property type="protein sequence ID" value="HIV22470.1"/>
    <property type="molecule type" value="Genomic_DNA"/>
</dbReference>
<dbReference type="GO" id="GO:0043565">
    <property type="term" value="F:sequence-specific DNA binding"/>
    <property type="evidence" value="ECO:0007669"/>
    <property type="project" value="InterPro"/>
</dbReference>
<proteinExistence type="predicted"/>
<dbReference type="Gene3D" id="2.60.120.10">
    <property type="entry name" value="Jelly Rolls"/>
    <property type="match status" value="1"/>
</dbReference>
<evidence type="ECO:0000256" key="3">
    <source>
        <dbReference type="ARBA" id="ARBA00023125"/>
    </source>
</evidence>
<keyword evidence="3" id="KW-0238">DNA-binding</keyword>